<feature type="transmembrane region" description="Helical" evidence="6">
    <location>
        <begin position="90"/>
        <end position="112"/>
    </location>
</feature>
<evidence type="ECO:0000313" key="7">
    <source>
        <dbReference type="EMBL" id="ASJ04066.1"/>
    </source>
</evidence>
<feature type="transmembrane region" description="Helical" evidence="6">
    <location>
        <begin position="329"/>
        <end position="351"/>
    </location>
</feature>
<feature type="transmembrane region" description="Helical" evidence="6">
    <location>
        <begin position="294"/>
        <end position="317"/>
    </location>
</feature>
<reference evidence="7 8" key="1">
    <citation type="submission" date="2016-04" db="EMBL/GenBank/DDBJ databases">
        <title>Complete genome sequence of Thermococcus barossii type strain SHCK-94.</title>
        <authorList>
            <person name="Oger P.M."/>
        </authorList>
    </citation>
    <scope>NUCLEOTIDE SEQUENCE [LARGE SCALE GENOMIC DNA]</scope>
    <source>
        <strain evidence="7 8">SHCK-94</strain>
    </source>
</reference>
<feature type="transmembrane region" description="Helical" evidence="6">
    <location>
        <begin position="271"/>
        <end position="288"/>
    </location>
</feature>
<dbReference type="OrthoDB" id="86271at2157"/>
<feature type="transmembrane region" description="Helical" evidence="6">
    <location>
        <begin position="156"/>
        <end position="176"/>
    </location>
</feature>
<protein>
    <recommendedName>
        <fullName evidence="9">Lipopolysaccharide biosynthesis protein</fullName>
    </recommendedName>
</protein>
<evidence type="ECO:0000256" key="4">
    <source>
        <dbReference type="ARBA" id="ARBA00022989"/>
    </source>
</evidence>
<dbReference type="GO" id="GO:0005886">
    <property type="term" value="C:plasma membrane"/>
    <property type="evidence" value="ECO:0007669"/>
    <property type="project" value="UniProtKB-SubCell"/>
</dbReference>
<evidence type="ECO:0000313" key="8">
    <source>
        <dbReference type="Proteomes" id="UP000250272"/>
    </source>
</evidence>
<accession>A0A2Z2MDZ9</accession>
<dbReference type="RefSeq" id="WP_088864105.1">
    <property type="nucleotide sequence ID" value="NZ_CP015101.1"/>
</dbReference>
<comment type="subcellular location">
    <subcellularLocation>
        <location evidence="1">Cell membrane</location>
        <topology evidence="1">Multi-pass membrane protein</topology>
    </subcellularLocation>
</comment>
<feature type="transmembrane region" description="Helical" evidence="6">
    <location>
        <begin position="52"/>
        <end position="70"/>
    </location>
</feature>
<dbReference type="InterPro" id="IPR050833">
    <property type="entry name" value="Poly_Biosynth_Transport"/>
</dbReference>
<evidence type="ECO:0000256" key="6">
    <source>
        <dbReference type="SAM" id="Phobius"/>
    </source>
</evidence>
<dbReference type="Proteomes" id="UP000250272">
    <property type="component" value="Chromosome"/>
</dbReference>
<keyword evidence="4 6" id="KW-1133">Transmembrane helix</keyword>
<evidence type="ECO:0008006" key="9">
    <source>
        <dbReference type="Google" id="ProtNLM"/>
    </source>
</evidence>
<feature type="transmembrane region" description="Helical" evidence="6">
    <location>
        <begin position="357"/>
        <end position="379"/>
    </location>
</feature>
<feature type="transmembrane region" description="Helical" evidence="6">
    <location>
        <begin position="224"/>
        <end position="250"/>
    </location>
</feature>
<evidence type="ECO:0000256" key="5">
    <source>
        <dbReference type="ARBA" id="ARBA00023136"/>
    </source>
</evidence>
<evidence type="ECO:0000256" key="3">
    <source>
        <dbReference type="ARBA" id="ARBA00022692"/>
    </source>
</evidence>
<keyword evidence="3 6" id="KW-0812">Transmembrane</keyword>
<dbReference type="KEGG" id="tbs:A3L01_01285"/>
<evidence type="ECO:0000256" key="1">
    <source>
        <dbReference type="ARBA" id="ARBA00004651"/>
    </source>
</evidence>
<sequence>MGYERRIILRHSLASVIALGLTGLTRFLYSAIIARRFGLEELGMANSLISKAFFAAIPLSFFAIALGKYASEFLGSGKTDSIRSMTIPAFLLPLAGLLLLPLNLYLGILAILRGVQLTLRSFLYGIHRGEHYAYIITLAFLGFLVGFILPNVFAPYLLFLGLIAVFSAVYLVRFGLIGKPRKSEIHLLLSYSSFAFLGTLSGVFLIQGPYFMSEYLAGPEVAGVVSAILSAAFLLTYLPQVLQSAIMPLFSYKYGRRENEYVKFLAERTTALLILVTGSIIFVLMLLGREVLSAVFGFDVGPAFYLALIAMEVYIAYNPSIVALNSTAYVKKGTIVALLGAFAVFLSWLYLIPASDAVGVMIGLIIGYGSILLGVAYYARGYLKIPPRIYVPLLVALSLQSLVFFSKYALILGFIGFLAYERKEIAEGIRLLKSFRGREP</sequence>
<keyword evidence="8" id="KW-1185">Reference proteome</keyword>
<dbReference type="GeneID" id="33325362"/>
<gene>
    <name evidence="7" type="ORF">A3L01_01285</name>
</gene>
<dbReference type="PANTHER" id="PTHR30250:SF11">
    <property type="entry name" value="O-ANTIGEN TRANSPORTER-RELATED"/>
    <property type="match status" value="1"/>
</dbReference>
<dbReference type="EMBL" id="CP015101">
    <property type="protein sequence ID" value="ASJ04066.1"/>
    <property type="molecule type" value="Genomic_DNA"/>
</dbReference>
<feature type="transmembrane region" description="Helical" evidence="6">
    <location>
        <begin position="132"/>
        <end position="150"/>
    </location>
</feature>
<dbReference type="AlphaFoldDB" id="A0A2Z2MDZ9"/>
<keyword evidence="2" id="KW-1003">Cell membrane</keyword>
<keyword evidence="5 6" id="KW-0472">Membrane</keyword>
<name>A0A2Z2MDZ9_9EURY</name>
<proteinExistence type="predicted"/>
<dbReference type="PANTHER" id="PTHR30250">
    <property type="entry name" value="PST FAMILY PREDICTED COLANIC ACID TRANSPORTER"/>
    <property type="match status" value="1"/>
</dbReference>
<feature type="transmembrane region" description="Helical" evidence="6">
    <location>
        <begin position="188"/>
        <end position="212"/>
    </location>
</feature>
<organism evidence="7 8">
    <name type="scientific">Thermococcus barossii</name>
    <dbReference type="NCBI Taxonomy" id="54077"/>
    <lineage>
        <taxon>Archaea</taxon>
        <taxon>Methanobacteriati</taxon>
        <taxon>Methanobacteriota</taxon>
        <taxon>Thermococci</taxon>
        <taxon>Thermococcales</taxon>
        <taxon>Thermococcaceae</taxon>
        <taxon>Thermococcus</taxon>
    </lineage>
</organism>
<feature type="transmembrane region" description="Helical" evidence="6">
    <location>
        <begin position="391"/>
        <end position="420"/>
    </location>
</feature>
<evidence type="ECO:0000256" key="2">
    <source>
        <dbReference type="ARBA" id="ARBA00022475"/>
    </source>
</evidence>